<evidence type="ECO:0000313" key="2">
    <source>
        <dbReference type="Proteomes" id="UP001196565"/>
    </source>
</evidence>
<dbReference type="RefSeq" id="WP_219765413.1">
    <property type="nucleotide sequence ID" value="NZ_JAHYBZ010000009.1"/>
</dbReference>
<gene>
    <name evidence="1" type="ORF">KPL78_23480</name>
</gene>
<protein>
    <recommendedName>
        <fullName evidence="3">DUF3592 domain-containing protein</fullName>
    </recommendedName>
</protein>
<evidence type="ECO:0008006" key="3">
    <source>
        <dbReference type="Google" id="ProtNLM"/>
    </source>
</evidence>
<dbReference type="Proteomes" id="UP001196565">
    <property type="component" value="Unassembled WGS sequence"/>
</dbReference>
<name>A0ABS7AEW1_9PROT</name>
<reference evidence="1 2" key="1">
    <citation type="submission" date="2021-07" db="EMBL/GenBank/DDBJ databases">
        <authorList>
            <person name="So Y."/>
        </authorList>
    </citation>
    <scope>NUCLEOTIDE SEQUENCE [LARGE SCALE GENOMIC DNA]</scope>
    <source>
        <strain evidence="1 2">HJA6</strain>
    </source>
</reference>
<organism evidence="1 2">
    <name type="scientific">Roseomonas alba</name>
    <dbReference type="NCBI Taxonomy" id="2846776"/>
    <lineage>
        <taxon>Bacteria</taxon>
        <taxon>Pseudomonadati</taxon>
        <taxon>Pseudomonadota</taxon>
        <taxon>Alphaproteobacteria</taxon>
        <taxon>Acetobacterales</taxon>
        <taxon>Roseomonadaceae</taxon>
        <taxon>Roseomonas</taxon>
    </lineage>
</organism>
<proteinExistence type="predicted"/>
<keyword evidence="2" id="KW-1185">Reference proteome</keyword>
<sequence>MIDGTASALLLCVLGLVLLRRDLDGLVRRLTWRRAIGRIVFLPTASGPSWRIDFTLPAGGTIEIVTTDLRLIARREGEGAVPLLYDPSEPTRIDLPTRPGLPFVVGLGLLGLGAAQALR</sequence>
<dbReference type="EMBL" id="JAHYBZ010000009">
    <property type="protein sequence ID" value="MBW6400843.1"/>
    <property type="molecule type" value="Genomic_DNA"/>
</dbReference>
<evidence type="ECO:0000313" key="1">
    <source>
        <dbReference type="EMBL" id="MBW6400843.1"/>
    </source>
</evidence>
<comment type="caution">
    <text evidence="1">The sequence shown here is derived from an EMBL/GenBank/DDBJ whole genome shotgun (WGS) entry which is preliminary data.</text>
</comment>
<accession>A0ABS7AEW1</accession>